<keyword evidence="3" id="KW-0732">Signal</keyword>
<comment type="similarity">
    <text evidence="2">Belongs to the bacterial solute-binding protein 2 family.</text>
</comment>
<dbReference type="EMBL" id="PENI01000030">
    <property type="protein sequence ID" value="RMB81478.1"/>
    <property type="molecule type" value="Genomic_DNA"/>
</dbReference>
<evidence type="ECO:0000259" key="4">
    <source>
        <dbReference type="Pfam" id="PF13407"/>
    </source>
</evidence>
<evidence type="ECO:0000313" key="5">
    <source>
        <dbReference type="EMBL" id="RMB81478.1"/>
    </source>
</evidence>
<evidence type="ECO:0000313" key="6">
    <source>
        <dbReference type="Proteomes" id="UP000270471"/>
    </source>
</evidence>
<dbReference type="GO" id="GO:0030246">
    <property type="term" value="F:carbohydrate binding"/>
    <property type="evidence" value="ECO:0007669"/>
    <property type="project" value="UniProtKB-ARBA"/>
</dbReference>
<dbReference type="Gene3D" id="3.40.50.2300">
    <property type="match status" value="2"/>
</dbReference>
<sequence>MNAPLTTPSAGRRTARARTGRRLLRTAAVASTALAVLGSAAACSVPSQEAGTQSAATAKGPDKVSDLKIAYFSAGTSNAYLQAAIAAAKKKSKDLGVGLDVFDGQFDAQKQFDQIQTALTSGKYNAFAVEPNDGNLVCKLLTQQAPRKGILVSVFNLPICGRATRLGDATWEPGTVTYVGGQTLDVYEQWVAQVIKDNPDGAKIALISGPDLNANTICFQKAAKEFAKHKGFEVVAQQTTDYTTPKGNSAAQTILQANPDLNVIMSNFSGMSRGIVQAVNSAGRKGKVKIYDFGGDKWALNSVQKGDLEQSVMMLPAQETEEAIQALADHVAGKKVPHFINLTESSELPGTPFATRETVDTFRPEY</sequence>
<dbReference type="Proteomes" id="UP000270471">
    <property type="component" value="Unassembled WGS sequence"/>
</dbReference>
<organism evidence="5 6">
    <name type="scientific">Streptomyces shenzhenensis</name>
    <dbReference type="NCBI Taxonomy" id="943815"/>
    <lineage>
        <taxon>Bacteria</taxon>
        <taxon>Bacillati</taxon>
        <taxon>Actinomycetota</taxon>
        <taxon>Actinomycetes</taxon>
        <taxon>Kitasatosporales</taxon>
        <taxon>Streptomycetaceae</taxon>
        <taxon>Streptomyces</taxon>
    </lineage>
</organism>
<dbReference type="RefSeq" id="WP_121893672.1">
    <property type="nucleotide sequence ID" value="NZ_PENI01000030.1"/>
</dbReference>
<dbReference type="PANTHER" id="PTHR46847">
    <property type="entry name" value="D-ALLOSE-BINDING PERIPLASMIC PROTEIN-RELATED"/>
    <property type="match status" value="1"/>
</dbReference>
<feature type="domain" description="Periplasmic binding protein" evidence="4">
    <location>
        <begin position="69"/>
        <end position="335"/>
    </location>
</feature>
<dbReference type="OrthoDB" id="5093953at2"/>
<dbReference type="PANTHER" id="PTHR46847:SF1">
    <property type="entry name" value="D-ALLOSE-BINDING PERIPLASMIC PROTEIN-RELATED"/>
    <property type="match status" value="1"/>
</dbReference>
<keyword evidence="6" id="KW-1185">Reference proteome</keyword>
<reference evidence="5 6" key="1">
    <citation type="submission" date="2017-11" db="EMBL/GenBank/DDBJ databases">
        <title>Draft genome of actinobacteria isolated from guarana (Paullinia cupana (Mart.) Ducke.</title>
        <authorList>
            <person name="Siqueira K.A."/>
            <person name="Liotti R.G."/>
            <person name="Mendes T.A.O."/>
            <person name="Soares M.A."/>
        </authorList>
    </citation>
    <scope>NUCLEOTIDE SEQUENCE [LARGE SCALE GENOMIC DNA]</scope>
    <source>
        <strain evidence="5 6">193</strain>
    </source>
</reference>
<comment type="caution">
    <text evidence="5">The sequence shown here is derived from an EMBL/GenBank/DDBJ whole genome shotgun (WGS) entry which is preliminary data.</text>
</comment>
<dbReference type="CDD" id="cd01536">
    <property type="entry name" value="PBP1_ABC_sugar_binding-like"/>
    <property type="match status" value="1"/>
</dbReference>
<name>A0A3M0HZ51_9ACTN</name>
<dbReference type="InterPro" id="IPR025997">
    <property type="entry name" value="SBP_2_dom"/>
</dbReference>
<dbReference type="GO" id="GO:0030313">
    <property type="term" value="C:cell envelope"/>
    <property type="evidence" value="ECO:0007669"/>
    <property type="project" value="UniProtKB-SubCell"/>
</dbReference>
<evidence type="ECO:0000256" key="1">
    <source>
        <dbReference type="ARBA" id="ARBA00004196"/>
    </source>
</evidence>
<dbReference type="SUPFAM" id="SSF53822">
    <property type="entry name" value="Periplasmic binding protein-like I"/>
    <property type="match status" value="1"/>
</dbReference>
<gene>
    <name evidence="5" type="ORF">CTZ28_34280</name>
</gene>
<proteinExistence type="inferred from homology"/>
<accession>A0A3M0HZ51</accession>
<comment type="subcellular location">
    <subcellularLocation>
        <location evidence="1">Cell envelope</location>
    </subcellularLocation>
</comment>
<evidence type="ECO:0000256" key="3">
    <source>
        <dbReference type="ARBA" id="ARBA00022729"/>
    </source>
</evidence>
<dbReference type="Pfam" id="PF13407">
    <property type="entry name" value="Peripla_BP_4"/>
    <property type="match status" value="1"/>
</dbReference>
<evidence type="ECO:0000256" key="2">
    <source>
        <dbReference type="ARBA" id="ARBA00007639"/>
    </source>
</evidence>
<dbReference type="AlphaFoldDB" id="A0A3M0HZ51"/>
<dbReference type="InterPro" id="IPR028082">
    <property type="entry name" value="Peripla_BP_I"/>
</dbReference>
<protein>
    <recommendedName>
        <fullName evidence="4">Periplasmic binding protein domain-containing protein</fullName>
    </recommendedName>
</protein>